<protein>
    <submittedName>
        <fullName evidence="3">ABC transporter substrate-binding protein</fullName>
    </submittedName>
</protein>
<dbReference type="InterPro" id="IPR015168">
    <property type="entry name" value="SsuA/THI5"/>
</dbReference>
<dbReference type="Proteomes" id="UP001617669">
    <property type="component" value="Unassembled WGS sequence"/>
</dbReference>
<organism evidence="3 4">
    <name type="scientific">Methylobacillus methanolivorans</name>
    <dbReference type="NCBI Taxonomy" id="1848927"/>
    <lineage>
        <taxon>Bacteria</taxon>
        <taxon>Pseudomonadati</taxon>
        <taxon>Pseudomonadota</taxon>
        <taxon>Betaproteobacteria</taxon>
        <taxon>Nitrosomonadales</taxon>
        <taxon>Methylophilaceae</taxon>
        <taxon>Methylobacillus</taxon>
    </lineage>
</organism>
<gene>
    <name evidence="3" type="ORF">ACIKP9_03595</name>
</gene>
<feature type="chain" id="PRO_5045145068" evidence="1">
    <location>
        <begin position="25"/>
        <end position="348"/>
    </location>
</feature>
<evidence type="ECO:0000256" key="1">
    <source>
        <dbReference type="SAM" id="SignalP"/>
    </source>
</evidence>
<dbReference type="PANTHER" id="PTHR30024">
    <property type="entry name" value="ALIPHATIC SULFONATES-BINDING PROTEIN-RELATED"/>
    <property type="match status" value="1"/>
</dbReference>
<evidence type="ECO:0000313" key="3">
    <source>
        <dbReference type="EMBL" id="MFJ5445303.1"/>
    </source>
</evidence>
<keyword evidence="4" id="KW-1185">Reference proteome</keyword>
<name>A0ABW8GIW8_9PROT</name>
<keyword evidence="1" id="KW-0732">Signal</keyword>
<evidence type="ECO:0000313" key="4">
    <source>
        <dbReference type="Proteomes" id="UP001617669"/>
    </source>
</evidence>
<evidence type="ECO:0000259" key="2">
    <source>
        <dbReference type="Pfam" id="PF09084"/>
    </source>
</evidence>
<feature type="signal peptide" evidence="1">
    <location>
        <begin position="1"/>
        <end position="24"/>
    </location>
</feature>
<proteinExistence type="predicted"/>
<feature type="domain" description="SsuA/THI5-like" evidence="2">
    <location>
        <begin position="63"/>
        <end position="257"/>
    </location>
</feature>
<dbReference type="RefSeq" id="WP_400879385.1">
    <property type="nucleotide sequence ID" value="NZ_JBIWXY010000001.1"/>
</dbReference>
<dbReference type="SUPFAM" id="SSF53850">
    <property type="entry name" value="Periplasmic binding protein-like II"/>
    <property type="match status" value="1"/>
</dbReference>
<dbReference type="EMBL" id="JBIWXY010000001">
    <property type="protein sequence ID" value="MFJ5445303.1"/>
    <property type="molecule type" value="Genomic_DNA"/>
</dbReference>
<dbReference type="CDD" id="cd13555">
    <property type="entry name" value="PBP2_sulfate_ester_like"/>
    <property type="match status" value="1"/>
</dbReference>
<dbReference type="PANTHER" id="PTHR30024:SF21">
    <property type="entry name" value="ABC TRANSPORTER SUBSTRATE-BINDING PROTEIN"/>
    <property type="match status" value="1"/>
</dbReference>
<sequence length="348" mass="38577">MMKLTVLPALLLAGLLGYFPTAHTEDLKVVRIASVATNVGGKTVYTGSASLVVNGAFPEELRKQGIKVEWVPAAMASVGPVINEGFASGKIDFGIYGDLPPIILNASKPTVQLVAPWGTTSNSYLVVPKNSTAKSIKDLKGKKIALHRGRPWELAFSNLLQSEGLTFRDFKIVNVNPQVGAAALASGTVDGFFSLFDSYILEDRGVGKIIWSTKTAPVDWKLMGGVWARNDFVKQNPEVTQAIVTAYLKSVHWVAQDENKETYIREYSNKIYPESVNRREYDQDNVSWRQRWSPLYDAALQEHYRKAVAYAQASGLTRTQADAQQMLNPRFVTTALRELKLEGFWVPH</sequence>
<accession>A0ABW8GIW8</accession>
<comment type="caution">
    <text evidence="3">The sequence shown here is derived from an EMBL/GenBank/DDBJ whole genome shotgun (WGS) entry which is preliminary data.</text>
</comment>
<dbReference type="Gene3D" id="3.40.190.10">
    <property type="entry name" value="Periplasmic binding protein-like II"/>
    <property type="match status" value="2"/>
</dbReference>
<dbReference type="Pfam" id="PF09084">
    <property type="entry name" value="NMT1"/>
    <property type="match status" value="1"/>
</dbReference>
<reference evidence="3 4" key="1">
    <citation type="submission" date="2024-11" db="EMBL/GenBank/DDBJ databases">
        <authorList>
            <person name="Kaparullina E.N."/>
            <person name="Delegan Y.A."/>
            <person name="Doronina N.V."/>
        </authorList>
    </citation>
    <scope>NUCLEOTIDE SEQUENCE [LARGE SCALE GENOMIC DNA]</scope>
    <source>
        <strain evidence="3 4">7sh_L</strain>
    </source>
</reference>